<organism evidence="2 3">
    <name type="scientific">Paenarthrobacter aromaticivorans</name>
    <dbReference type="NCBI Taxonomy" id="2849150"/>
    <lineage>
        <taxon>Bacteria</taxon>
        <taxon>Bacillati</taxon>
        <taxon>Actinomycetota</taxon>
        <taxon>Actinomycetes</taxon>
        <taxon>Micrococcales</taxon>
        <taxon>Micrococcaceae</taxon>
        <taxon>Paenarthrobacter</taxon>
    </lineage>
</organism>
<dbReference type="Pfam" id="PF07969">
    <property type="entry name" value="Amidohydro_3"/>
    <property type="match status" value="1"/>
</dbReference>
<keyword evidence="3" id="KW-1185">Reference proteome</keyword>
<comment type="caution">
    <text evidence="2">The sequence shown here is derived from an EMBL/GenBank/DDBJ whole genome shotgun (WGS) entry which is preliminary data.</text>
</comment>
<dbReference type="CDD" id="cd01300">
    <property type="entry name" value="YtcJ_like"/>
    <property type="match status" value="1"/>
</dbReference>
<dbReference type="PANTHER" id="PTHR22642">
    <property type="entry name" value="IMIDAZOLONEPROPIONASE"/>
    <property type="match status" value="1"/>
</dbReference>
<dbReference type="Proteomes" id="UP000824166">
    <property type="component" value="Unassembled WGS sequence"/>
</dbReference>
<evidence type="ECO:0000259" key="1">
    <source>
        <dbReference type="Pfam" id="PF07969"/>
    </source>
</evidence>
<dbReference type="InterPro" id="IPR013108">
    <property type="entry name" value="Amidohydro_3"/>
</dbReference>
<protein>
    <submittedName>
        <fullName evidence="2">Amidohydrolase</fullName>
    </submittedName>
</protein>
<proteinExistence type="predicted"/>
<feature type="domain" description="Amidohydrolase 3" evidence="1">
    <location>
        <begin position="62"/>
        <end position="544"/>
    </location>
</feature>
<name>A0ABS6I9T1_9MICC</name>
<dbReference type="PANTHER" id="PTHR22642:SF2">
    <property type="entry name" value="PROTEIN LONG AFTER FAR-RED 3"/>
    <property type="match status" value="1"/>
</dbReference>
<sequence>MGRTIHIEDKFPDVIFHNGNVLAGPSSTKGPVSAIAIADQWIVYAGNDIEALGMAGPDTRKVDLRGRFVCPGFHDSHNHMLSTGMGMLLPSLARASTVAELLDVVQRQVETVESGAWVATASDWHESGLAEGRMPTRIELDAVAPKNPVILRRGGHNVVLNSLAMSLFGIGDDSLAPEGASYIRDNGKLTGQIVGSAHVAGLLNQLPKPSMDDYRAALEEVQKRYAAAGITSVIDPGLTLDEMAAYKAIYGEGAQKVRVSMMWKLPTPAGTADEAVDLLDSGAVTAQLDDVWLRTLGVKVCVDGGVETGFYRDPYERQDDPEFPRGKSFQSAAELEAICVAANRANLPVGAHCVGDAGIDMALDAFEAAHALSPISDARWTLIHMLYPNDDHWNRLNALGVGVAAQEPLHFALGGGFVEYLGRERAANIAPLSQYLSRVNVPVGGGSDSPVAPFEPLRGMSSSVTRRSRSAGVLGLEWAISTSEALAMYTHGSAWCAAEEHRTGTLRAGMLADLVVLSDDPRAVEPEEIPSIEVELTMAAGTITHGSLGY</sequence>
<evidence type="ECO:0000313" key="2">
    <source>
        <dbReference type="EMBL" id="MBU8868470.1"/>
    </source>
</evidence>
<accession>A0ABS6I9T1</accession>
<reference evidence="2 3" key="1">
    <citation type="submission" date="2021-06" db="EMBL/GenBank/DDBJ databases">
        <authorList>
            <person name="Jeong J.W."/>
        </authorList>
    </citation>
    <scope>NUCLEOTIDE SEQUENCE [LARGE SCALE GENOMIC DNA]</scope>
    <source>
        <strain evidence="2 3">MMS21-TAE1-1</strain>
    </source>
</reference>
<dbReference type="InterPro" id="IPR033932">
    <property type="entry name" value="YtcJ-like"/>
</dbReference>
<gene>
    <name evidence="2" type="ORF">KSW38_19430</name>
</gene>
<dbReference type="RefSeq" id="WP_216926587.1">
    <property type="nucleotide sequence ID" value="NZ_JAHOPC010000014.1"/>
</dbReference>
<dbReference type="EMBL" id="JAHOPC010000014">
    <property type="protein sequence ID" value="MBU8868470.1"/>
    <property type="molecule type" value="Genomic_DNA"/>
</dbReference>
<evidence type="ECO:0000313" key="3">
    <source>
        <dbReference type="Proteomes" id="UP000824166"/>
    </source>
</evidence>